<sequence length="719" mass="77600">MGRGRPSLNSSSARDLNAQGDLPIPPDRLAEALQILRALPAIAGDSANIEAIDHVINVCLPLACPPSPQAAEPYASGDSGGGILRMLPPPPRVSTPSNKRGSFSLPPPTPRSASRLKPAPLLLVLHDGAWTLVSKDVRERACETMAVMSLNTLKGDWVSPAALASLCKFRRVKALHWCVGMDEEEEEGSEGHERTRPEEWLGRPLMVWTYLLARLPLTDVTITEGPATNEQALEELWERVLPLCAPTLRRLALSFEGYAAREMEGEQDVDHPPVNVKHLAVVLARDRPFPHLRELHLELNSMSITEQRSLVRGLGQGGVLQRLESLTIGGGTSAYARPAKGPGKDLAAAITKHGAPNLSLLWLQRLDIWDDFEGVFRALGDPALCPSLRQLYLDLTLDIEDSKALAAALHLCPPSLKTLGMMVMGITARDDQGNFKRCSPEAGVEVIAKAMLAHPRDDLECVDLCLHYEDAPDDNEEPEPIDPAHPPPPPGLSQRRDAVPLLEALRGAAAPRLLHLQLPNCRLTGKAFSEVLSTAAALPRLQTLDISGNEMSEVLVEELVAALTTSVPHVYEIMAEECVKTDEEANTLAALCRARAPRVKFSWKSRDAAEREGTLEVDVGDEGGDGGGGGGGGGGHGHHHHHHHHHMQHEDVEVLELDEEDGEGGGEENEGGEEGEEMEMEEDGAGGGGGDFDWDVDSNGDAIESDGEIPEELASDDEM</sequence>
<feature type="region of interest" description="Disordered" evidence="1">
    <location>
        <begin position="1"/>
        <end position="23"/>
    </location>
</feature>
<feature type="compositionally biased region" description="Gly residues" evidence="1">
    <location>
        <begin position="625"/>
        <end position="635"/>
    </location>
</feature>
<feature type="region of interest" description="Disordered" evidence="1">
    <location>
        <begin position="603"/>
        <end position="719"/>
    </location>
</feature>
<protein>
    <submittedName>
        <fullName evidence="2">Uncharacterized protein</fullName>
    </submittedName>
</protein>
<feature type="compositionally biased region" description="Basic residues" evidence="1">
    <location>
        <begin position="636"/>
        <end position="647"/>
    </location>
</feature>
<dbReference type="InterPro" id="IPR032675">
    <property type="entry name" value="LRR_dom_sf"/>
</dbReference>
<accession>A0A835Z7K9</accession>
<dbReference type="SUPFAM" id="SSF52047">
    <property type="entry name" value="RNI-like"/>
    <property type="match status" value="1"/>
</dbReference>
<feature type="compositionally biased region" description="Acidic residues" evidence="1">
    <location>
        <begin position="692"/>
        <end position="719"/>
    </location>
</feature>
<proteinExistence type="predicted"/>
<feature type="compositionally biased region" description="Pro residues" evidence="1">
    <location>
        <begin position="481"/>
        <end position="491"/>
    </location>
</feature>
<keyword evidence="3" id="KW-1185">Reference proteome</keyword>
<organism evidence="2 3">
    <name type="scientific">Tribonema minus</name>
    <dbReference type="NCBI Taxonomy" id="303371"/>
    <lineage>
        <taxon>Eukaryota</taxon>
        <taxon>Sar</taxon>
        <taxon>Stramenopiles</taxon>
        <taxon>Ochrophyta</taxon>
        <taxon>PX clade</taxon>
        <taxon>Xanthophyceae</taxon>
        <taxon>Tribonematales</taxon>
        <taxon>Tribonemataceae</taxon>
        <taxon>Tribonema</taxon>
    </lineage>
</organism>
<dbReference type="Gene3D" id="3.80.10.10">
    <property type="entry name" value="Ribonuclease Inhibitor"/>
    <property type="match status" value="2"/>
</dbReference>
<dbReference type="OrthoDB" id="78308at2759"/>
<name>A0A835Z7K9_9STRA</name>
<feature type="region of interest" description="Disordered" evidence="1">
    <location>
        <begin position="70"/>
        <end position="114"/>
    </location>
</feature>
<feature type="compositionally biased region" description="Basic and acidic residues" evidence="1">
    <location>
        <begin position="604"/>
        <end position="614"/>
    </location>
</feature>
<evidence type="ECO:0000313" key="2">
    <source>
        <dbReference type="EMBL" id="KAG5189182.1"/>
    </source>
</evidence>
<feature type="compositionally biased region" description="Acidic residues" evidence="1">
    <location>
        <begin position="653"/>
        <end position="684"/>
    </location>
</feature>
<dbReference type="EMBL" id="JAFCMP010000057">
    <property type="protein sequence ID" value="KAG5189182.1"/>
    <property type="molecule type" value="Genomic_DNA"/>
</dbReference>
<gene>
    <name evidence="2" type="ORF">JKP88DRAFT_262194</name>
</gene>
<dbReference type="Proteomes" id="UP000664859">
    <property type="component" value="Unassembled WGS sequence"/>
</dbReference>
<evidence type="ECO:0000256" key="1">
    <source>
        <dbReference type="SAM" id="MobiDB-lite"/>
    </source>
</evidence>
<evidence type="ECO:0000313" key="3">
    <source>
        <dbReference type="Proteomes" id="UP000664859"/>
    </source>
</evidence>
<dbReference type="AlphaFoldDB" id="A0A835Z7K9"/>
<feature type="region of interest" description="Disordered" evidence="1">
    <location>
        <begin position="472"/>
        <end position="495"/>
    </location>
</feature>
<reference evidence="2" key="1">
    <citation type="submission" date="2021-02" db="EMBL/GenBank/DDBJ databases">
        <title>First Annotated Genome of the Yellow-green Alga Tribonema minus.</title>
        <authorList>
            <person name="Mahan K.M."/>
        </authorList>
    </citation>
    <scope>NUCLEOTIDE SEQUENCE</scope>
    <source>
        <strain evidence="2">UTEX B ZZ1240</strain>
    </source>
</reference>
<comment type="caution">
    <text evidence="2">The sequence shown here is derived from an EMBL/GenBank/DDBJ whole genome shotgun (WGS) entry which is preliminary data.</text>
</comment>